<dbReference type="Proteomes" id="UP000030700">
    <property type="component" value="Unassembled WGS sequence"/>
</dbReference>
<evidence type="ECO:0000313" key="1">
    <source>
        <dbReference type="EMBL" id="GAK52107.1"/>
    </source>
</evidence>
<dbReference type="EMBL" id="DF820458">
    <property type="protein sequence ID" value="GAK52107.1"/>
    <property type="molecule type" value="Genomic_DNA"/>
</dbReference>
<proteinExistence type="predicted"/>
<reference evidence="1 2" key="1">
    <citation type="journal article" date="2015" name="PeerJ">
        <title>First genomic representation of candidate bacterial phylum KSB3 points to enhanced environmental sensing as a trigger of wastewater bulking.</title>
        <authorList>
            <person name="Sekiguchi Y."/>
            <person name="Ohashi A."/>
            <person name="Parks D.H."/>
            <person name="Yamauchi T."/>
            <person name="Tyson G.W."/>
            <person name="Hugenholtz P."/>
        </authorList>
    </citation>
    <scope>NUCLEOTIDE SEQUENCE [LARGE SCALE GENOMIC DNA]</scope>
</reference>
<gene>
    <name evidence="1" type="ORF">U14_03356</name>
</gene>
<protein>
    <submittedName>
        <fullName evidence="1">Uncharacterized protein</fullName>
    </submittedName>
</protein>
<keyword evidence="2" id="KW-1185">Reference proteome</keyword>
<accession>A0A081BNZ1</accession>
<sequence>MLSTPRELKRISKILAVLDAILSPEWEYRYYSYNAKWAEHQEMASMRTGSRDEYFLWFSNEWCAIKCVEEDSPIIPDIENILSSFPAAYAAFIHEPAFTIPDSTLLGFWNTTTWELYGQQDDDMYAILTILDGKPETYLQWAEEYYERGIDRPAVESIYNNVPLTTQIITTLNSEVDFTQLQRDLLEIGYDNDTVQGIYDRSID</sequence>
<organism evidence="1 2">
    <name type="scientific">Candidatus Moduliflexus flocculans</name>
    <dbReference type="NCBI Taxonomy" id="1499966"/>
    <lineage>
        <taxon>Bacteria</taxon>
        <taxon>Candidatus Moduliflexota</taxon>
        <taxon>Candidatus Moduliflexia</taxon>
        <taxon>Candidatus Moduliflexales</taxon>
        <taxon>Candidatus Moduliflexaceae</taxon>
    </lineage>
</organism>
<dbReference type="AlphaFoldDB" id="A0A081BNZ1"/>
<evidence type="ECO:0000313" key="2">
    <source>
        <dbReference type="Proteomes" id="UP000030700"/>
    </source>
</evidence>
<dbReference type="HOGENOM" id="CLU_097508_0_0_0"/>
<name>A0A081BNZ1_9BACT</name>